<accession>A0A366K7J6</accession>
<dbReference type="SMART" id="SM00855">
    <property type="entry name" value="PGAM"/>
    <property type="match status" value="1"/>
</dbReference>
<evidence type="ECO:0000313" key="3">
    <source>
        <dbReference type="Proteomes" id="UP000252530"/>
    </source>
</evidence>
<proteinExistence type="predicted"/>
<dbReference type="SUPFAM" id="SSF53254">
    <property type="entry name" value="Phosphoglycerate mutase-like"/>
    <property type="match status" value="1"/>
</dbReference>
<dbReference type="PANTHER" id="PTHR48100:SF51">
    <property type="entry name" value="PHOSPHOGLYCERATE MUTASE"/>
    <property type="match status" value="1"/>
</dbReference>
<dbReference type="GO" id="GO:0016791">
    <property type="term" value="F:phosphatase activity"/>
    <property type="evidence" value="ECO:0007669"/>
    <property type="project" value="TreeGrafter"/>
</dbReference>
<dbReference type="OrthoDB" id="3215466at2"/>
<dbReference type="PANTHER" id="PTHR48100">
    <property type="entry name" value="BROAD-SPECIFICITY PHOSPHATASE YOR283W-RELATED"/>
    <property type="match status" value="1"/>
</dbReference>
<gene>
    <name evidence="2" type="ORF">CRD60_05590</name>
</gene>
<comment type="caution">
    <text evidence="2">The sequence shown here is derived from an EMBL/GenBank/DDBJ whole genome shotgun (WGS) entry which is preliminary data.</text>
</comment>
<sequence>MAALDSLVGSPVAAARPSPEGSSDSAARDAKGSSSGLAPLATTINFVRHGQVENPDHLLYERLPGFHLSARGQRMARATATYIAANPQLNTAVAVYSSPLERTRETAEPILALLNEHRAEHGQRPLELQTDTRLLEAVNEFRGKRIGHGAGALWRPENLRLVANLWRPSWGETYRQIASRIEDFAREKVAQYPGRQIIVVSHESPIWSYRHLLETGHPEHNMLMRKTALASLTSITFNSRTGKVMSITYADPAAHVA</sequence>
<dbReference type="CDD" id="cd07067">
    <property type="entry name" value="HP_PGM_like"/>
    <property type="match status" value="1"/>
</dbReference>
<dbReference type="InterPro" id="IPR050275">
    <property type="entry name" value="PGM_Phosphatase"/>
</dbReference>
<name>A0A366K7J6_9BIFI</name>
<dbReference type="RefSeq" id="WP_113860310.1">
    <property type="nucleotide sequence ID" value="NZ_PDCG01000004.1"/>
</dbReference>
<feature type="region of interest" description="Disordered" evidence="1">
    <location>
        <begin position="1"/>
        <end position="35"/>
    </location>
</feature>
<dbReference type="InterPro" id="IPR013078">
    <property type="entry name" value="His_Pase_superF_clade-1"/>
</dbReference>
<dbReference type="AlphaFoldDB" id="A0A366K7J6"/>
<keyword evidence="3" id="KW-1185">Reference proteome</keyword>
<dbReference type="GO" id="GO:0005737">
    <property type="term" value="C:cytoplasm"/>
    <property type="evidence" value="ECO:0007669"/>
    <property type="project" value="TreeGrafter"/>
</dbReference>
<reference evidence="2 3" key="1">
    <citation type="submission" date="2017-10" db="EMBL/GenBank/DDBJ databases">
        <title>Bifidobacterium xylocopum sp. nov. and Bifidobacterium aemilianum sp. nov., from the carpenter bee (Xylocopa violacea) digestive tract.</title>
        <authorList>
            <person name="Alberoni D."/>
            <person name="Baffoni L."/>
            <person name="Di Gioia D."/>
            <person name="Gaggia F."/>
            <person name="Biavati B."/>
        </authorList>
    </citation>
    <scope>NUCLEOTIDE SEQUENCE [LARGE SCALE GENOMIC DNA]</scope>
    <source>
        <strain evidence="2 3">XV10</strain>
    </source>
</reference>
<dbReference type="Pfam" id="PF00300">
    <property type="entry name" value="His_Phos_1"/>
    <property type="match status" value="1"/>
</dbReference>
<dbReference type="InterPro" id="IPR029033">
    <property type="entry name" value="His_PPase_superfam"/>
</dbReference>
<dbReference type="EMBL" id="PDCG01000004">
    <property type="protein sequence ID" value="RBP97706.1"/>
    <property type="molecule type" value="Genomic_DNA"/>
</dbReference>
<protein>
    <submittedName>
        <fullName evidence="2">Histidine phosphatase family protein</fullName>
    </submittedName>
</protein>
<evidence type="ECO:0000313" key="2">
    <source>
        <dbReference type="EMBL" id="RBP97706.1"/>
    </source>
</evidence>
<dbReference type="Proteomes" id="UP000252530">
    <property type="component" value="Unassembled WGS sequence"/>
</dbReference>
<organism evidence="2 3">
    <name type="scientific">Bifidobacterium aemilianum</name>
    <dbReference type="NCBI Taxonomy" id="2493120"/>
    <lineage>
        <taxon>Bacteria</taxon>
        <taxon>Bacillati</taxon>
        <taxon>Actinomycetota</taxon>
        <taxon>Actinomycetes</taxon>
        <taxon>Bifidobacteriales</taxon>
        <taxon>Bifidobacteriaceae</taxon>
        <taxon>Bifidobacterium</taxon>
    </lineage>
</organism>
<dbReference type="Gene3D" id="3.40.50.1240">
    <property type="entry name" value="Phosphoglycerate mutase-like"/>
    <property type="match status" value="1"/>
</dbReference>
<evidence type="ECO:0000256" key="1">
    <source>
        <dbReference type="SAM" id="MobiDB-lite"/>
    </source>
</evidence>